<keyword evidence="2" id="KW-1185">Reference proteome</keyword>
<comment type="caution">
    <text evidence="1">The sequence shown here is derived from an EMBL/GenBank/DDBJ whole genome shotgun (WGS) entry which is preliminary data.</text>
</comment>
<protein>
    <submittedName>
        <fullName evidence="1">Cytochrome P450</fullName>
    </submittedName>
</protein>
<name>A0ACB9YU58_9PEZI</name>
<reference evidence="1 2" key="1">
    <citation type="journal article" date="2022" name="New Phytol.">
        <title>Ecological generalism drives hyperdiversity of secondary metabolite gene clusters in xylarialean endophytes.</title>
        <authorList>
            <person name="Franco M.E.E."/>
            <person name="Wisecaver J.H."/>
            <person name="Arnold A.E."/>
            <person name="Ju Y.M."/>
            <person name="Slot J.C."/>
            <person name="Ahrendt S."/>
            <person name="Moore L.P."/>
            <person name="Eastman K.E."/>
            <person name="Scott K."/>
            <person name="Konkel Z."/>
            <person name="Mondo S.J."/>
            <person name="Kuo A."/>
            <person name="Hayes R.D."/>
            <person name="Haridas S."/>
            <person name="Andreopoulos B."/>
            <person name="Riley R."/>
            <person name="LaButti K."/>
            <person name="Pangilinan J."/>
            <person name="Lipzen A."/>
            <person name="Amirebrahimi M."/>
            <person name="Yan J."/>
            <person name="Adam C."/>
            <person name="Keymanesh K."/>
            <person name="Ng V."/>
            <person name="Louie K."/>
            <person name="Northen T."/>
            <person name="Drula E."/>
            <person name="Henrissat B."/>
            <person name="Hsieh H.M."/>
            <person name="Youens-Clark K."/>
            <person name="Lutzoni F."/>
            <person name="Miadlikowska J."/>
            <person name="Eastwood D.C."/>
            <person name="Hamelin R.C."/>
            <person name="Grigoriev I.V."/>
            <person name="U'Ren J.M."/>
        </authorList>
    </citation>
    <scope>NUCLEOTIDE SEQUENCE [LARGE SCALE GENOMIC DNA]</scope>
    <source>
        <strain evidence="1 2">CBS 119005</strain>
    </source>
</reference>
<evidence type="ECO:0000313" key="2">
    <source>
        <dbReference type="Proteomes" id="UP001497700"/>
    </source>
</evidence>
<proteinExistence type="predicted"/>
<dbReference type="Proteomes" id="UP001497700">
    <property type="component" value="Unassembled WGS sequence"/>
</dbReference>
<accession>A0ACB9YU58</accession>
<sequence>MDVFKCLSLAALEALAIRVVGGRAHNDNLTRVQTGCILFAIQYLLLKYYRVFLYHKYFSPLRHIPSPTDNHFFFGQSIKKFKADTPISLYVKWMRDYPKAHLIRYLSLANTEVLVPTSVDAVKEILQTQCYSSHKSSGWRRMVKEMAGDGVITMEFDRHRNHRKMLNGSFSLANIRNLEPLLKSKAAEVTQLFDRAIAANKDGRTGVIDCTDCSTKTTLDIMGMAVLGIDLGNLRETTFNGQNKIDDVNAEFGFHKAYGIVFAPETLSKTLMFVNGFVPIRWLPIQANRDFLFATSWLDNYITELLRRRRAETKTAMDSGKYESSDSHDLLTFLIEESMPGAPAEGIKESEIVGHLLQFMVAGHETSAIALSWCLYIMAEKPDIQARLREELAALGDNIVYSELEKLTYLDNFVKESIRVYPPASGTFHQAAVDMSIDGISIPKGTAIDLIAAVLQLNPTIWGDDADEVDPTRWDRLSGDQLSPYAFVAFLQGPRICIGKTLAFMEMKIILAEIVRNFRILRVERPFTVQNPGFTLRPDGLEVRFERIAT</sequence>
<organism evidence="1 2">
    <name type="scientific">Hypoxylon rubiginosum</name>
    <dbReference type="NCBI Taxonomy" id="110542"/>
    <lineage>
        <taxon>Eukaryota</taxon>
        <taxon>Fungi</taxon>
        <taxon>Dikarya</taxon>
        <taxon>Ascomycota</taxon>
        <taxon>Pezizomycotina</taxon>
        <taxon>Sordariomycetes</taxon>
        <taxon>Xylariomycetidae</taxon>
        <taxon>Xylariales</taxon>
        <taxon>Hypoxylaceae</taxon>
        <taxon>Hypoxylon</taxon>
    </lineage>
</organism>
<gene>
    <name evidence="1" type="ORF">F4820DRAFT_15548</name>
</gene>
<evidence type="ECO:0000313" key="1">
    <source>
        <dbReference type="EMBL" id="KAI4862646.1"/>
    </source>
</evidence>
<dbReference type="EMBL" id="MU393521">
    <property type="protein sequence ID" value="KAI4862646.1"/>
    <property type="molecule type" value="Genomic_DNA"/>
</dbReference>